<gene>
    <name evidence="2" type="ORF">DWW24_04200</name>
</gene>
<dbReference type="RefSeq" id="WP_118107474.1">
    <property type="nucleotide sequence ID" value="NZ_QRYW01000006.1"/>
</dbReference>
<accession>A0A412WQ09</accession>
<protein>
    <submittedName>
        <fullName evidence="2">Uncharacterized protein</fullName>
    </submittedName>
</protein>
<proteinExistence type="predicted"/>
<feature type="coiled-coil region" evidence="1">
    <location>
        <begin position="201"/>
        <end position="232"/>
    </location>
</feature>
<comment type="caution">
    <text evidence="2">The sequence shown here is derived from an EMBL/GenBank/DDBJ whole genome shotgun (WGS) entry which is preliminary data.</text>
</comment>
<evidence type="ECO:0000256" key="1">
    <source>
        <dbReference type="SAM" id="Coils"/>
    </source>
</evidence>
<dbReference type="EMBL" id="QRYW01000006">
    <property type="protein sequence ID" value="RGV29289.1"/>
    <property type="molecule type" value="Genomic_DNA"/>
</dbReference>
<keyword evidence="1" id="KW-0175">Coiled coil</keyword>
<organism evidence="2 3">
    <name type="scientific">Odoribacter splanchnicus</name>
    <dbReference type="NCBI Taxonomy" id="28118"/>
    <lineage>
        <taxon>Bacteria</taxon>
        <taxon>Pseudomonadati</taxon>
        <taxon>Bacteroidota</taxon>
        <taxon>Bacteroidia</taxon>
        <taxon>Bacteroidales</taxon>
        <taxon>Odoribacteraceae</taxon>
        <taxon>Odoribacter</taxon>
    </lineage>
</organism>
<sequence length="348" mass="39392">MHKRIIRKIIDKSKEKIVFGGGFASVEAAKEANEALEKQIENYRRLAEVGGKAGSSAGSHSYAYRTNERLKKSWNDISRSIGQNISSVQQMYELSGEQLEIIRRDFPEAWSKIPSEITENLDAIIDCNDEAKELANTLQEALTGISFDSFYNGFIDSLSDMDASFEDMCDDFEGYLRKSIIAGLIASQYKGRIENLYKSWTEAAESENKITAKEAEKLRDDYQDIIQDMIKDRDNLAKTFNWESSPEELKRQTGTISETITEKTANESMGIWRGSYDTLKAISQQTTIFHETYKSTMATCNSILNTIARNTGETANNTSVLSDMHNTLKNMDGRLRTIESESSKRYAR</sequence>
<evidence type="ECO:0000313" key="2">
    <source>
        <dbReference type="EMBL" id="RGV29289.1"/>
    </source>
</evidence>
<name>A0A412WQ09_9BACT</name>
<evidence type="ECO:0000313" key="3">
    <source>
        <dbReference type="Proteomes" id="UP000283426"/>
    </source>
</evidence>
<dbReference type="Proteomes" id="UP000283426">
    <property type="component" value="Unassembled WGS sequence"/>
</dbReference>
<reference evidence="2 3" key="1">
    <citation type="submission" date="2018-08" db="EMBL/GenBank/DDBJ databases">
        <title>A genome reference for cultivated species of the human gut microbiota.</title>
        <authorList>
            <person name="Zou Y."/>
            <person name="Xue W."/>
            <person name="Luo G."/>
        </authorList>
    </citation>
    <scope>NUCLEOTIDE SEQUENCE [LARGE SCALE GENOMIC DNA]</scope>
    <source>
        <strain evidence="2 3">AF14-6AC</strain>
    </source>
</reference>
<dbReference type="AlphaFoldDB" id="A0A412WQ09"/>